<keyword evidence="2" id="KW-1185">Reference proteome</keyword>
<sequence>MPTRSAPEDPNRRTTEIRHALPYIKDVSEATERTTASLGVGIAHRAKATMRSRVMIIKDRLTQNEQSGVLYRIPCLSCPRTYTDQTERILGSRIRKHKLAVRRGDE</sequence>
<gene>
    <name evidence="1" type="ORF">DILT_LOCUS4661</name>
</gene>
<protein>
    <submittedName>
        <fullName evidence="1">Uncharacterized protein</fullName>
    </submittedName>
</protein>
<dbReference type="OrthoDB" id="6274432at2759"/>
<dbReference type="EMBL" id="UYRU01045865">
    <property type="protein sequence ID" value="VDN08830.1"/>
    <property type="molecule type" value="Genomic_DNA"/>
</dbReference>
<evidence type="ECO:0000313" key="1">
    <source>
        <dbReference type="EMBL" id="VDN08830.1"/>
    </source>
</evidence>
<accession>A0A3P7L5H1</accession>
<reference evidence="1 2" key="1">
    <citation type="submission" date="2018-11" db="EMBL/GenBank/DDBJ databases">
        <authorList>
            <consortium name="Pathogen Informatics"/>
        </authorList>
    </citation>
    <scope>NUCLEOTIDE SEQUENCE [LARGE SCALE GENOMIC DNA]</scope>
</reference>
<dbReference type="Proteomes" id="UP000281553">
    <property type="component" value="Unassembled WGS sequence"/>
</dbReference>
<name>A0A3P7L5H1_DIBLA</name>
<proteinExistence type="predicted"/>
<evidence type="ECO:0000313" key="2">
    <source>
        <dbReference type="Proteomes" id="UP000281553"/>
    </source>
</evidence>
<dbReference type="AlphaFoldDB" id="A0A3P7L5H1"/>
<organism evidence="1 2">
    <name type="scientific">Dibothriocephalus latus</name>
    <name type="common">Fish tapeworm</name>
    <name type="synonym">Diphyllobothrium latum</name>
    <dbReference type="NCBI Taxonomy" id="60516"/>
    <lineage>
        <taxon>Eukaryota</taxon>
        <taxon>Metazoa</taxon>
        <taxon>Spiralia</taxon>
        <taxon>Lophotrochozoa</taxon>
        <taxon>Platyhelminthes</taxon>
        <taxon>Cestoda</taxon>
        <taxon>Eucestoda</taxon>
        <taxon>Diphyllobothriidea</taxon>
        <taxon>Diphyllobothriidae</taxon>
        <taxon>Dibothriocephalus</taxon>
    </lineage>
</organism>